<feature type="transmembrane region" description="Helical" evidence="1">
    <location>
        <begin position="182"/>
        <end position="201"/>
    </location>
</feature>
<organism evidence="3 5">
    <name type="scientific">Gordonia amicalis</name>
    <dbReference type="NCBI Taxonomy" id="89053"/>
    <lineage>
        <taxon>Bacteria</taxon>
        <taxon>Bacillati</taxon>
        <taxon>Actinomycetota</taxon>
        <taxon>Actinomycetes</taxon>
        <taxon>Mycobacteriales</taxon>
        <taxon>Gordoniaceae</taxon>
        <taxon>Gordonia</taxon>
    </lineage>
</organism>
<keyword evidence="1" id="KW-0472">Membrane</keyword>
<feature type="transmembrane region" description="Helical" evidence="1">
    <location>
        <begin position="244"/>
        <end position="268"/>
    </location>
</feature>
<sequence>MPGLSGAAETGVAGTDEAASAVDSRRHVVKALAAAGWTYGGRAAGLGWTVALTFHLGIGAYGQYAMAFALGAIIAAPLDNPFAVRAIREAEDAFAAERVTRVLLGLGLMVVGALCLGAPYLVWFALSVAGGEIVFNAVKSRALRDGHPDRVMRFDTTRQFVSIALAIGYLQFAPSADLETASFCYLAPYVVIALHAATFAPRTRPGVPGSARLIAILFGEHLANALYMQGDILLLGAVTDSDVAGYFAIAATVGWAAGQVGMSLAGTYHEQLRAADGAVAAGPPVKHVVIMAAATSALVMVSGFVMLATPYSHELAWALVVISLFVGLRVMNNVLTTVLYVQRRDVVRSAAAAVLVPVKLGSVCALAVFGAVGAAIASVVTDAILFAIYVRSVRPARLVTREEETA</sequence>
<feature type="transmembrane region" description="Helical" evidence="1">
    <location>
        <begin position="288"/>
        <end position="309"/>
    </location>
</feature>
<keyword evidence="1" id="KW-1133">Transmembrane helix</keyword>
<comment type="caution">
    <text evidence="3">The sequence shown here is derived from an EMBL/GenBank/DDBJ whole genome shotgun (WGS) entry which is preliminary data.</text>
</comment>
<reference evidence="3 4" key="1">
    <citation type="submission" date="2023-10" db="EMBL/GenBank/DDBJ databases">
        <title>Development of a sustainable strategy for remediation of hydrocarbon-contaminated territories based on the waste exchange concept.</title>
        <authorList>
            <person name="Krivoruchko A."/>
        </authorList>
    </citation>
    <scope>NUCLEOTIDE SEQUENCE</scope>
    <source>
        <strain evidence="2 4">IEGM 1266</strain>
        <strain evidence="3">IEGM 1279</strain>
    </source>
</reference>
<evidence type="ECO:0008006" key="6">
    <source>
        <dbReference type="Google" id="ProtNLM"/>
    </source>
</evidence>
<feature type="transmembrane region" description="Helical" evidence="1">
    <location>
        <begin position="362"/>
        <end position="390"/>
    </location>
</feature>
<gene>
    <name evidence="2" type="ORF">R3P94_09130</name>
    <name evidence="3" type="ORF">R3Q15_20385</name>
</gene>
<name>A0AAE4R821_9ACTN</name>
<dbReference type="RefSeq" id="WP_006435265.1">
    <property type="nucleotide sequence ID" value="NZ_CP091855.1"/>
</dbReference>
<keyword evidence="1" id="KW-0812">Transmembrane</keyword>
<feature type="transmembrane region" description="Helical" evidence="1">
    <location>
        <begin position="58"/>
        <end position="78"/>
    </location>
</feature>
<protein>
    <recommendedName>
        <fullName evidence="6">Polysaccharide biosynthesis protein</fullName>
    </recommendedName>
</protein>
<accession>A0AAE4R821</accession>
<proteinExistence type="predicted"/>
<dbReference type="AlphaFoldDB" id="A0AAE4R821"/>
<dbReference type="GeneID" id="77171447"/>
<evidence type="ECO:0000313" key="5">
    <source>
        <dbReference type="Proteomes" id="UP001185922"/>
    </source>
</evidence>
<keyword evidence="4" id="KW-1185">Reference proteome</keyword>
<evidence type="ECO:0000256" key="1">
    <source>
        <dbReference type="SAM" id="Phobius"/>
    </source>
</evidence>
<dbReference type="EMBL" id="JAWLKH010000029">
    <property type="protein sequence ID" value="MDV6314211.1"/>
    <property type="molecule type" value="Genomic_DNA"/>
</dbReference>
<dbReference type="Proteomes" id="UP001185779">
    <property type="component" value="Unassembled WGS sequence"/>
</dbReference>
<feature type="transmembrane region" description="Helical" evidence="1">
    <location>
        <begin position="315"/>
        <end position="341"/>
    </location>
</feature>
<dbReference type="EMBL" id="JAWLKI010000008">
    <property type="protein sequence ID" value="MDV6307488.1"/>
    <property type="molecule type" value="Genomic_DNA"/>
</dbReference>
<feature type="transmembrane region" description="Helical" evidence="1">
    <location>
        <begin position="99"/>
        <end position="114"/>
    </location>
</feature>
<evidence type="ECO:0000313" key="4">
    <source>
        <dbReference type="Proteomes" id="UP001185779"/>
    </source>
</evidence>
<feature type="transmembrane region" description="Helical" evidence="1">
    <location>
        <begin position="213"/>
        <end position="238"/>
    </location>
</feature>
<dbReference type="Proteomes" id="UP001185922">
    <property type="component" value="Unassembled WGS sequence"/>
</dbReference>
<evidence type="ECO:0000313" key="2">
    <source>
        <dbReference type="EMBL" id="MDV6307488.1"/>
    </source>
</evidence>
<evidence type="ECO:0000313" key="3">
    <source>
        <dbReference type="EMBL" id="MDV6314211.1"/>
    </source>
</evidence>